<accession>A0A845Q6Z3</accession>
<dbReference type="RefSeq" id="WP_160586282.1">
    <property type="nucleotide sequence ID" value="NZ_BMHN01000001.1"/>
</dbReference>
<evidence type="ECO:0000256" key="2">
    <source>
        <dbReference type="SAM" id="MobiDB-lite"/>
    </source>
</evidence>
<feature type="transmembrane region" description="Helical" evidence="3">
    <location>
        <begin position="57"/>
        <end position="77"/>
    </location>
</feature>
<dbReference type="GeneID" id="300656179"/>
<comment type="caution">
    <text evidence="4">The sequence shown here is derived from an EMBL/GenBank/DDBJ whole genome shotgun (WGS) entry which is preliminary data.</text>
</comment>
<dbReference type="AlphaFoldDB" id="A0A845Q6Z3"/>
<keyword evidence="3" id="KW-1133">Transmembrane helix</keyword>
<evidence type="ECO:0008006" key="6">
    <source>
        <dbReference type="Google" id="ProtNLM"/>
    </source>
</evidence>
<evidence type="ECO:0000313" key="4">
    <source>
        <dbReference type="EMBL" id="NBG94125.1"/>
    </source>
</evidence>
<dbReference type="EMBL" id="WXYQ01000001">
    <property type="protein sequence ID" value="NBG94125.1"/>
    <property type="molecule type" value="Genomic_DNA"/>
</dbReference>
<feature type="coiled-coil region" evidence="1">
    <location>
        <begin position="202"/>
        <end position="229"/>
    </location>
</feature>
<name>A0A845Q6Z3_9HYPH</name>
<evidence type="ECO:0000256" key="1">
    <source>
        <dbReference type="SAM" id="Coils"/>
    </source>
</evidence>
<dbReference type="Proteomes" id="UP000470384">
    <property type="component" value="Unassembled WGS sequence"/>
</dbReference>
<dbReference type="OrthoDB" id="8480612at2"/>
<reference evidence="4 5" key="1">
    <citation type="journal article" date="2016" name="Int. J. Syst. Evol. Microbiol.">
        <title>Pyruvatibacter mobilis gen. nov., sp. nov., a marine bacterium from the culture broth of Picochlorum sp. 122.</title>
        <authorList>
            <person name="Wang G."/>
            <person name="Tang M."/>
            <person name="Wu H."/>
            <person name="Dai S."/>
            <person name="Li T."/>
            <person name="Chen C."/>
            <person name="He H."/>
            <person name="Fan J."/>
            <person name="Xiang W."/>
            <person name="Li X."/>
        </authorList>
    </citation>
    <scope>NUCLEOTIDE SEQUENCE [LARGE SCALE GENOMIC DNA]</scope>
    <source>
        <strain evidence="4 5">GYP-11</strain>
    </source>
</reference>
<keyword evidence="3" id="KW-0812">Transmembrane</keyword>
<keyword evidence="5" id="KW-1185">Reference proteome</keyword>
<feature type="compositionally biased region" description="Polar residues" evidence="2">
    <location>
        <begin position="1"/>
        <end position="12"/>
    </location>
</feature>
<feature type="region of interest" description="Disordered" evidence="2">
    <location>
        <begin position="476"/>
        <end position="499"/>
    </location>
</feature>
<keyword evidence="1" id="KW-0175">Coiled coil</keyword>
<keyword evidence="3" id="KW-0472">Membrane</keyword>
<organism evidence="4 5">
    <name type="scientific">Pyruvatibacter mobilis</name>
    <dbReference type="NCBI Taxonomy" id="1712261"/>
    <lineage>
        <taxon>Bacteria</taxon>
        <taxon>Pseudomonadati</taxon>
        <taxon>Pseudomonadota</taxon>
        <taxon>Alphaproteobacteria</taxon>
        <taxon>Hyphomicrobiales</taxon>
        <taxon>Parvibaculaceae</taxon>
        <taxon>Pyruvatibacter</taxon>
    </lineage>
</organism>
<evidence type="ECO:0000313" key="5">
    <source>
        <dbReference type="Proteomes" id="UP000470384"/>
    </source>
</evidence>
<evidence type="ECO:0000256" key="3">
    <source>
        <dbReference type="SAM" id="Phobius"/>
    </source>
</evidence>
<feature type="coiled-coil region" evidence="1">
    <location>
        <begin position="117"/>
        <end position="158"/>
    </location>
</feature>
<dbReference type="Gene3D" id="1.10.287.1490">
    <property type="match status" value="1"/>
</dbReference>
<proteinExistence type="predicted"/>
<feature type="region of interest" description="Disordered" evidence="2">
    <location>
        <begin position="1"/>
        <end position="54"/>
    </location>
</feature>
<sequence length="499" mass="50616">MSSNDTPDTPTSPEAEPSGDDKRKARVIDGTAEDVTDKPADDTAPAPANGGSGRGMAVAASIGAFFIGAAVLTGVFWQAGLLNTTALTGGGLTGGTVSGPVASGDVAGRLDAADTRIAALLRDVERLGGELRSAQEARTALEGRLADVQAQLAAATGEDAEKLASADDLNAALRLITEIDGRLADAEAGVAVAETAVQPDQIEALQAVIAQLEERVAEAEATIVNAQAAERRVAAMEAGVAAIGAQQTTQATELGTVRSQIGALSARAEAVRDTIAATDSRLDAQAQADADFEARLAKVEGRIDQPEAARRAALGIALASLAGAVSEGDAFEVELEAVAALAPDAEEVTALESHAARGVKDAARLQQDFQPVARAALRAQAAGEADGFWDRLAGNALSVVTVRQTGALEGDGLEARLARIDLALGKADVAAAVDEAEAIDGAAARELASWLDDARARAQADRLVAEMRAALLSDLAQTHAPGRASANAPSTDDGEGQAQ</sequence>
<gene>
    <name evidence="4" type="ORF">GTQ45_00090</name>
</gene>
<protein>
    <recommendedName>
        <fullName evidence="6">Inner membrane protein</fullName>
    </recommendedName>
</protein>